<evidence type="ECO:0000256" key="1">
    <source>
        <dbReference type="ARBA" id="ARBA00022679"/>
    </source>
</evidence>
<dbReference type="PROSITE" id="PS50991">
    <property type="entry name" value="PYR_CT"/>
    <property type="match status" value="1"/>
</dbReference>
<dbReference type="Gene3D" id="3.20.20.70">
    <property type="entry name" value="Aldolase class I"/>
    <property type="match status" value="1"/>
</dbReference>
<dbReference type="Proteomes" id="UP000826656">
    <property type="component" value="Unassembled WGS sequence"/>
</dbReference>
<evidence type="ECO:0000313" key="3">
    <source>
        <dbReference type="EMBL" id="KAH0740377.1"/>
    </source>
</evidence>
<dbReference type="EMBL" id="JAIVGD010000026">
    <property type="protein sequence ID" value="KAH0740377.1"/>
    <property type="molecule type" value="Genomic_DNA"/>
</dbReference>
<organism evidence="3 4">
    <name type="scientific">Solanum tuberosum</name>
    <name type="common">Potato</name>
    <dbReference type="NCBI Taxonomy" id="4113"/>
    <lineage>
        <taxon>Eukaryota</taxon>
        <taxon>Viridiplantae</taxon>
        <taxon>Streptophyta</taxon>
        <taxon>Embryophyta</taxon>
        <taxon>Tracheophyta</taxon>
        <taxon>Spermatophyta</taxon>
        <taxon>Magnoliopsida</taxon>
        <taxon>eudicotyledons</taxon>
        <taxon>Gunneridae</taxon>
        <taxon>Pentapetalae</taxon>
        <taxon>asterids</taxon>
        <taxon>lamiids</taxon>
        <taxon>Solanales</taxon>
        <taxon>Solanaceae</taxon>
        <taxon>Solanoideae</taxon>
        <taxon>Solaneae</taxon>
        <taxon>Solanum</taxon>
    </lineage>
</organism>
<evidence type="ECO:0000259" key="2">
    <source>
        <dbReference type="PROSITE" id="PS50991"/>
    </source>
</evidence>
<dbReference type="PANTHER" id="PTHR10277">
    <property type="entry name" value="HOMOCITRATE SYNTHASE-RELATED"/>
    <property type="match status" value="1"/>
</dbReference>
<comment type="caution">
    <text evidence="3">The sequence shown here is derived from an EMBL/GenBank/DDBJ whole genome shotgun (WGS) entry which is preliminary data.</text>
</comment>
<sequence length="170" mass="18627">MEDTTQLLPILAVHCHNDLGLATANTLAGICVGVRQEDVTINGVGERSGNASLEEIVMAIKCRGEEVLGGVYTGINTKHIFTTSNMDGILKNKGTYEFISAEDVGFIRASEHGIRLGKLSGRHALKIKMLELGYNFEEKQLEDLFWRFKSMAGRKKPGAEVGYGLLEDNI</sequence>
<dbReference type="SUPFAM" id="SSF51569">
    <property type="entry name" value="Aldolase"/>
    <property type="match status" value="1"/>
</dbReference>
<accession>A0ABQ7U085</accession>
<dbReference type="PROSITE" id="PS00816">
    <property type="entry name" value="AIPM_HOMOCIT_SYNTH_2"/>
    <property type="match status" value="1"/>
</dbReference>
<dbReference type="InterPro" id="IPR000891">
    <property type="entry name" value="PYR_CT"/>
</dbReference>
<keyword evidence="1" id="KW-0808">Transferase</keyword>
<protein>
    <recommendedName>
        <fullName evidence="2">Pyruvate carboxyltransferase domain-containing protein</fullName>
    </recommendedName>
</protein>
<dbReference type="InterPro" id="IPR050073">
    <property type="entry name" value="2-IPM_HCS-like"/>
</dbReference>
<dbReference type="InterPro" id="IPR013785">
    <property type="entry name" value="Aldolase_TIM"/>
</dbReference>
<name>A0ABQ7U085_SOLTU</name>
<dbReference type="Pfam" id="PF00682">
    <property type="entry name" value="HMGL-like"/>
    <property type="match status" value="1"/>
</dbReference>
<dbReference type="Gene3D" id="1.10.238.260">
    <property type="match status" value="1"/>
</dbReference>
<dbReference type="InterPro" id="IPR002034">
    <property type="entry name" value="AIPM/Hcit_synth_CS"/>
</dbReference>
<keyword evidence="4" id="KW-1185">Reference proteome</keyword>
<dbReference type="PANTHER" id="PTHR10277:SF72">
    <property type="entry name" value="2-ISOPROPYLMALATE SYNTHASE B-LIKE"/>
    <property type="match status" value="1"/>
</dbReference>
<evidence type="ECO:0000313" key="4">
    <source>
        <dbReference type="Proteomes" id="UP000826656"/>
    </source>
</evidence>
<proteinExistence type="predicted"/>
<gene>
    <name evidence="3" type="ORF">KY290_033420</name>
</gene>
<feature type="domain" description="Pyruvate carboxyltransferase" evidence="2">
    <location>
        <begin position="1"/>
        <end position="81"/>
    </location>
</feature>
<reference evidence="3 4" key="1">
    <citation type="journal article" date="2021" name="bioRxiv">
        <title>Chromosome-scale and haplotype-resolved genome assembly of a tetraploid potato cultivar.</title>
        <authorList>
            <person name="Sun H."/>
            <person name="Jiao W.-B."/>
            <person name="Krause K."/>
            <person name="Campoy J.A."/>
            <person name="Goel M."/>
            <person name="Folz-Donahue K."/>
            <person name="Kukat C."/>
            <person name="Huettel B."/>
            <person name="Schneeberger K."/>
        </authorList>
    </citation>
    <scope>NUCLEOTIDE SEQUENCE [LARGE SCALE GENOMIC DNA]</scope>
    <source>
        <strain evidence="3">SolTubOtavaFocal</strain>
        <tissue evidence="3">Leaves</tissue>
    </source>
</reference>